<gene>
    <name evidence="1" type="ORF">SAMN05444352_11213</name>
</gene>
<name>A0A239G7V7_9PSED</name>
<proteinExistence type="predicted"/>
<accession>A0A239G7V7</accession>
<dbReference type="STRING" id="1215104.GCA_000730585_04356"/>
<evidence type="ECO:0000313" key="1">
    <source>
        <dbReference type="EMBL" id="SNS65199.1"/>
    </source>
</evidence>
<reference evidence="2" key="1">
    <citation type="submission" date="2017-06" db="EMBL/GenBank/DDBJ databases">
        <authorList>
            <person name="Varghese N."/>
            <person name="Submissions S."/>
        </authorList>
    </citation>
    <scope>NUCLEOTIDE SEQUENCE [LARGE SCALE GENOMIC DNA]</scope>
    <source>
        <strain evidence="2">DSM 22348</strain>
    </source>
</reference>
<evidence type="ECO:0000313" key="2">
    <source>
        <dbReference type="Proteomes" id="UP000198407"/>
    </source>
</evidence>
<organism evidence="1 2">
    <name type="scientific">Pseudomonas japonica</name>
    <dbReference type="NCBI Taxonomy" id="256466"/>
    <lineage>
        <taxon>Bacteria</taxon>
        <taxon>Pseudomonadati</taxon>
        <taxon>Pseudomonadota</taxon>
        <taxon>Gammaproteobacteria</taxon>
        <taxon>Pseudomonadales</taxon>
        <taxon>Pseudomonadaceae</taxon>
        <taxon>Pseudomonas</taxon>
    </lineage>
</organism>
<dbReference type="Proteomes" id="UP000198407">
    <property type="component" value="Unassembled WGS sequence"/>
</dbReference>
<protein>
    <submittedName>
        <fullName evidence="1">Uncharacterized protein</fullName>
    </submittedName>
</protein>
<sequence length="83" mass="9380">MLSQSVIEKAFEDVSDTINREAAKSKSFKFEMSISRGDDSSAEFYSLMNGLEQRLLGRYKGYHVRAEMSQCVTAIQIYVASLD</sequence>
<dbReference type="EMBL" id="FZOL01000012">
    <property type="protein sequence ID" value="SNS65199.1"/>
    <property type="molecule type" value="Genomic_DNA"/>
</dbReference>
<dbReference type="OrthoDB" id="9886151at2"/>
<keyword evidence="2" id="KW-1185">Reference proteome</keyword>
<dbReference type="RefSeq" id="WP_042122389.1">
    <property type="nucleotide sequence ID" value="NZ_FZOL01000012.1"/>
</dbReference>
<dbReference type="AlphaFoldDB" id="A0A239G7V7"/>